<organism evidence="2 3">
    <name type="scientific">Enterovibrio gelatinilyticus</name>
    <dbReference type="NCBI Taxonomy" id="2899819"/>
    <lineage>
        <taxon>Bacteria</taxon>
        <taxon>Pseudomonadati</taxon>
        <taxon>Pseudomonadota</taxon>
        <taxon>Gammaproteobacteria</taxon>
        <taxon>Vibrionales</taxon>
        <taxon>Vibrionaceae</taxon>
        <taxon>Enterovibrio</taxon>
    </lineage>
</organism>
<name>A0ABT5QUL0_9GAMM</name>
<evidence type="ECO:0000313" key="3">
    <source>
        <dbReference type="Proteomes" id="UP001149400"/>
    </source>
</evidence>
<dbReference type="InterPro" id="IPR045584">
    <property type="entry name" value="Pilin-like"/>
</dbReference>
<proteinExistence type="predicted"/>
<feature type="transmembrane region" description="Helical" evidence="1">
    <location>
        <begin position="7"/>
        <end position="30"/>
    </location>
</feature>
<dbReference type="Proteomes" id="UP001149400">
    <property type="component" value="Unassembled WGS sequence"/>
</dbReference>
<keyword evidence="1" id="KW-0812">Transmembrane</keyword>
<keyword evidence="3" id="KW-1185">Reference proteome</keyword>
<dbReference type="Pfam" id="PF07963">
    <property type="entry name" value="N_methyl"/>
    <property type="match status" value="1"/>
</dbReference>
<gene>
    <name evidence="2" type="ORF">LRP50_00920</name>
</gene>
<accession>A0ABT5QUL0</accession>
<reference evidence="2" key="1">
    <citation type="submission" date="2021-12" db="EMBL/GenBank/DDBJ databases">
        <title>Enterovibrio ZSDZ35 sp. nov. and Enterovibrio ZSDZ42 sp. nov., isolated from coastal seawater in Qingdao.</title>
        <authorList>
            <person name="Zhang P."/>
        </authorList>
    </citation>
    <scope>NUCLEOTIDE SEQUENCE</scope>
    <source>
        <strain evidence="2">ZSDZ42</strain>
    </source>
</reference>
<dbReference type="InterPro" id="IPR012902">
    <property type="entry name" value="N_methyl_site"/>
</dbReference>
<keyword evidence="1" id="KW-0472">Membrane</keyword>
<sequence length="186" mass="21211">MRRFNGLTLIEMIVSISVLGVMMAVAVPVFNHQFNQARAEKLEHDINQLVDSATSHSVLRWKPTYIHLINIPSDEMTTDSSWCLVASTYTSVTECSDKDDTPDEIANEKRIATVWGKQHQNLQLKRLTSQTKIKFDNNSHSLFLGDDRQFDISFIDAQSGRNTFTAKVTHFRDFEFKEAIPEEDGS</sequence>
<dbReference type="Gene3D" id="3.30.700.10">
    <property type="entry name" value="Glycoprotein, Type 4 Pilin"/>
    <property type="match status" value="1"/>
</dbReference>
<dbReference type="SUPFAM" id="SSF54523">
    <property type="entry name" value="Pili subunits"/>
    <property type="match status" value="1"/>
</dbReference>
<protein>
    <submittedName>
        <fullName evidence="2">Type II secretion system GspH family protein</fullName>
    </submittedName>
</protein>
<comment type="caution">
    <text evidence="2">The sequence shown here is derived from an EMBL/GenBank/DDBJ whole genome shotgun (WGS) entry which is preliminary data.</text>
</comment>
<keyword evidence="1" id="KW-1133">Transmembrane helix</keyword>
<dbReference type="NCBIfam" id="TIGR02532">
    <property type="entry name" value="IV_pilin_GFxxxE"/>
    <property type="match status" value="1"/>
</dbReference>
<evidence type="ECO:0000313" key="2">
    <source>
        <dbReference type="EMBL" id="MDD1791690.1"/>
    </source>
</evidence>
<dbReference type="EMBL" id="JAJUBC010000001">
    <property type="protein sequence ID" value="MDD1791690.1"/>
    <property type="molecule type" value="Genomic_DNA"/>
</dbReference>
<evidence type="ECO:0000256" key="1">
    <source>
        <dbReference type="SAM" id="Phobius"/>
    </source>
</evidence>
<dbReference type="RefSeq" id="WP_274162641.1">
    <property type="nucleotide sequence ID" value="NZ_JAJUBC010000001.1"/>
</dbReference>